<dbReference type="OrthoDB" id="3773711at2"/>
<gene>
    <name evidence="2" type="ORF">MINT15_06180</name>
</gene>
<evidence type="ECO:0000313" key="2">
    <source>
        <dbReference type="EMBL" id="KHF45401.1"/>
    </source>
</evidence>
<dbReference type="OMA" id="HEPQDEA"/>
<evidence type="ECO:0000256" key="1">
    <source>
        <dbReference type="SAM" id="MobiDB-lite"/>
    </source>
</evidence>
<name>A0A837DFW1_9PSEU</name>
<dbReference type="RefSeq" id="WP_012796528.1">
    <property type="nucleotide sequence ID" value="NZ_CALJZO010000118.1"/>
</dbReference>
<dbReference type="AlphaFoldDB" id="A0A837DFW1"/>
<evidence type="ECO:0000313" key="3">
    <source>
        <dbReference type="Proteomes" id="UP000030848"/>
    </source>
</evidence>
<proteinExistence type="predicted"/>
<organism evidence="2 3">
    <name type="scientific">Saccharomonospora viridis</name>
    <dbReference type="NCBI Taxonomy" id="1852"/>
    <lineage>
        <taxon>Bacteria</taxon>
        <taxon>Bacillati</taxon>
        <taxon>Actinomycetota</taxon>
        <taxon>Actinomycetes</taxon>
        <taxon>Pseudonocardiales</taxon>
        <taxon>Pseudonocardiaceae</taxon>
        <taxon>Saccharomonospora</taxon>
    </lineage>
</organism>
<accession>A0A837DFW1</accession>
<comment type="caution">
    <text evidence="2">The sequence shown here is derived from an EMBL/GenBank/DDBJ whole genome shotgun (WGS) entry which is preliminary data.</text>
</comment>
<reference evidence="2 3" key="1">
    <citation type="submission" date="2014-10" db="EMBL/GenBank/DDBJ databases">
        <title>Genome sequence of Micropolyspora internatus JCM3315.</title>
        <authorList>
            <person name="Shin S.-K."/>
            <person name="Yi H."/>
        </authorList>
    </citation>
    <scope>NUCLEOTIDE SEQUENCE [LARGE SCALE GENOMIC DNA]</scope>
    <source>
        <strain evidence="2 3">JCM 3315</strain>
    </source>
</reference>
<feature type="region of interest" description="Disordered" evidence="1">
    <location>
        <begin position="66"/>
        <end position="86"/>
    </location>
</feature>
<feature type="compositionally biased region" description="Acidic residues" evidence="1">
    <location>
        <begin position="70"/>
        <end position="82"/>
    </location>
</feature>
<protein>
    <submittedName>
        <fullName evidence="2">Uncharacterized protein</fullName>
    </submittedName>
</protein>
<sequence length="188" mass="21172">MGWSDFYRRRDIMNTALAYACHDEEARIPFDRIDGAEEVFGTEENLLLALHHRWLQLLTGHLRAHTGGPEDADDVPGEDSEDHDDHVDAVSRAWRAAVRRNPTLYAVVDANVERYPALRRAHRAELRMLAVISGLAEPHEPQDEAARIGGTLVALLKQRDALRASSRTTTVDRWLGPLRRLSRLASPA</sequence>
<dbReference type="EMBL" id="JRZE01000002">
    <property type="protein sequence ID" value="KHF45401.1"/>
    <property type="molecule type" value="Genomic_DNA"/>
</dbReference>
<dbReference type="Proteomes" id="UP000030848">
    <property type="component" value="Unassembled WGS sequence"/>
</dbReference>